<dbReference type="PANTHER" id="PTHR42678:SF34">
    <property type="entry name" value="OS04G0183300 PROTEIN"/>
    <property type="match status" value="1"/>
</dbReference>
<dbReference type="PANTHER" id="PTHR42678">
    <property type="entry name" value="AMIDASE"/>
    <property type="match status" value="1"/>
</dbReference>
<evidence type="ECO:0000259" key="2">
    <source>
        <dbReference type="Pfam" id="PF01425"/>
    </source>
</evidence>
<protein>
    <submittedName>
        <fullName evidence="3">Amidase signature enzyme</fullName>
    </submittedName>
</protein>
<dbReference type="KEGG" id="trr:M419DRAFT_139546"/>
<evidence type="ECO:0000313" key="3">
    <source>
        <dbReference type="EMBL" id="ETR96843.1"/>
    </source>
</evidence>
<dbReference type="EMBL" id="KI911185">
    <property type="protein sequence ID" value="ETR96843.1"/>
    <property type="molecule type" value="Genomic_DNA"/>
</dbReference>
<dbReference type="Proteomes" id="UP000024376">
    <property type="component" value="Unassembled WGS sequence"/>
</dbReference>
<dbReference type="SUPFAM" id="SSF75304">
    <property type="entry name" value="Amidase signature (AS) enzymes"/>
    <property type="match status" value="1"/>
</dbReference>
<dbReference type="HOGENOM" id="CLU_009600_14_1_1"/>
<gene>
    <name evidence="3" type="ORF">M419DRAFT_139546</name>
</gene>
<dbReference type="AlphaFoldDB" id="A0A024RUU3"/>
<dbReference type="OrthoDB" id="566138at2759"/>
<reference evidence="4" key="1">
    <citation type="journal article" date="2013" name="Ind. Biotechnol.">
        <title>Comparative genomics analysis of Trichoderma reesei strains.</title>
        <authorList>
            <person name="Koike H."/>
            <person name="Aerts A."/>
            <person name="LaButti K."/>
            <person name="Grigoriev I.V."/>
            <person name="Baker S.E."/>
        </authorList>
    </citation>
    <scope>NUCLEOTIDE SEQUENCE [LARGE SCALE GENOMIC DNA]</scope>
    <source>
        <strain evidence="4">ATCC 56765 / BCRC 32924 / NRRL 11460 / Rut C-30</strain>
    </source>
</reference>
<sequence>MYAPLSTHSRQRSLLAASDSHNSPHLKPPSSEPCKNNLAKRVQRWESYSQDLTQRTPSQDYSKLPGLLDATLDQLNEGLRSGHFTSVQLTRAYLKRIEQVNDLVHAVVETNPDALDIARSLDEERASGSVRGPLHGIPILVKNNIATKDKLNTSAGSHLLLHATVPQDAFVIRKLRRAGAIILGKTNMSQWANYRARDYSINGWSSHGGQTLAAYIANQNPSGSSSGSAVAVDLGLAWAALGTETDGSIVCPAQRSGVVGVKPTVGLTSRSLVVPVSEHQDSVGPIARTVKDAAYLLQAIAGEDPDDEYTAEMPKLPNYVAACRDSLLGAWIGVPWKAINEGLEKYPHLASEVEVFKDAVLFMEIVGACVDEDVDFISTTKDVRDAEKTVMRADFLGNIASYLSKLESNPSAIHTLADIREQTQKHPLEAYPQRDTGLWDDILEHHNWDNTDPRFGPAYERLRELGGPGGLPGVLEKHRLHAVAMPTSMAAMWAAVSGSPVVTVPMGYHAATEPVHEDGGGGGMVETGPGVPMGISFLGRRWSEAKLLGIAHEFDQRMRLRGRGPARVVEPTAEIC</sequence>
<dbReference type="Pfam" id="PF01425">
    <property type="entry name" value="Amidase"/>
    <property type="match status" value="1"/>
</dbReference>
<evidence type="ECO:0000256" key="1">
    <source>
        <dbReference type="SAM" id="MobiDB-lite"/>
    </source>
</evidence>
<feature type="domain" description="Amidase" evidence="2">
    <location>
        <begin position="89"/>
        <end position="442"/>
    </location>
</feature>
<accession>A0A024RUU3</accession>
<name>A0A024RUU3_HYPJR</name>
<proteinExistence type="predicted"/>
<evidence type="ECO:0000313" key="4">
    <source>
        <dbReference type="Proteomes" id="UP000024376"/>
    </source>
</evidence>
<dbReference type="InterPro" id="IPR023631">
    <property type="entry name" value="Amidase_dom"/>
</dbReference>
<dbReference type="Gene3D" id="3.90.1300.10">
    <property type="entry name" value="Amidase signature (AS) domain"/>
    <property type="match status" value="1"/>
</dbReference>
<feature type="region of interest" description="Disordered" evidence="1">
    <location>
        <begin position="1"/>
        <end position="36"/>
    </location>
</feature>
<dbReference type="InterPro" id="IPR036928">
    <property type="entry name" value="AS_sf"/>
</dbReference>
<organism evidence="3 4">
    <name type="scientific">Hypocrea jecorina (strain ATCC 56765 / BCRC 32924 / NRRL 11460 / Rut C-30)</name>
    <name type="common">Trichoderma reesei</name>
    <dbReference type="NCBI Taxonomy" id="1344414"/>
    <lineage>
        <taxon>Eukaryota</taxon>
        <taxon>Fungi</taxon>
        <taxon>Dikarya</taxon>
        <taxon>Ascomycota</taxon>
        <taxon>Pezizomycotina</taxon>
        <taxon>Sordariomycetes</taxon>
        <taxon>Hypocreomycetidae</taxon>
        <taxon>Hypocreales</taxon>
        <taxon>Hypocreaceae</taxon>
        <taxon>Trichoderma</taxon>
    </lineage>
</organism>